<protein>
    <recommendedName>
        <fullName evidence="2">Sm domain-containing protein</fullName>
    </recommendedName>
</protein>
<dbReference type="Proteomes" id="UP000734854">
    <property type="component" value="Unassembled WGS sequence"/>
</dbReference>
<dbReference type="Pfam" id="PF01423">
    <property type="entry name" value="LSM"/>
    <property type="match status" value="1"/>
</dbReference>
<dbReference type="PANTHER" id="PTHR33095:SF57">
    <property type="entry name" value="EXPRESSED PROTEIN"/>
    <property type="match status" value="1"/>
</dbReference>
<dbReference type="EMBL" id="JACMSC010000004">
    <property type="protein sequence ID" value="KAG6523981.1"/>
    <property type="molecule type" value="Genomic_DNA"/>
</dbReference>
<sequence>MLFFSYFKELVGKEVTVELKNDLAIRGTLHSVDQYLNIKSMAPFLSLIFTSQPLDGVGMGGRVRGGACSRACPTASSNPPLICARDSREAEEKDVRRQDLMLRSNSVHRRARSLSLLRNLPFRWRPHGAADEERGGDGEKAPDRKQIESEEAPASPVSASSRSSSSSSASSSSSSGWSSKRWIFLKDFLHRNKSEGSGHAKEKLWRAISFSAPKDSPRPTSPPEPETTPQPAESAARREQTTQPPWQQRPVNGLGARRRATAPSAHEWLYTANRAQAEEMKRRTFLPYRQGLLGCLWFGSKGYDKKKLEQSSEGEKKESSGAPSENRILKKKKSKKEKSSKEHEEHDQNKEKGGIEAEVADASAVDVKERIKKVASMRGKVQIDKAAYESQQKEFKEAKAMLSYQGDRLEKLEAMVLKLSGREFDSEEKGSCSVKPQCLIDIKPEVERHTRLSNEGLEEHDDDDVKVIEKDSALQFTNLKYSRVEIDEVRFEWAECMLDYI</sequence>
<reference evidence="3 4" key="1">
    <citation type="submission" date="2020-08" db="EMBL/GenBank/DDBJ databases">
        <title>Plant Genome Project.</title>
        <authorList>
            <person name="Zhang R.-G."/>
        </authorList>
    </citation>
    <scope>NUCLEOTIDE SEQUENCE [LARGE SCALE GENOMIC DNA]</scope>
    <source>
        <tissue evidence="3">Rhizome</tissue>
    </source>
</reference>
<feature type="domain" description="Sm" evidence="2">
    <location>
        <begin position="6"/>
        <end position="38"/>
    </location>
</feature>
<keyword evidence="4" id="KW-1185">Reference proteome</keyword>
<organism evidence="3 4">
    <name type="scientific">Zingiber officinale</name>
    <name type="common">Ginger</name>
    <name type="synonym">Amomum zingiber</name>
    <dbReference type="NCBI Taxonomy" id="94328"/>
    <lineage>
        <taxon>Eukaryota</taxon>
        <taxon>Viridiplantae</taxon>
        <taxon>Streptophyta</taxon>
        <taxon>Embryophyta</taxon>
        <taxon>Tracheophyta</taxon>
        <taxon>Spermatophyta</taxon>
        <taxon>Magnoliopsida</taxon>
        <taxon>Liliopsida</taxon>
        <taxon>Zingiberales</taxon>
        <taxon>Zingiberaceae</taxon>
        <taxon>Zingiber</taxon>
    </lineage>
</organism>
<feature type="compositionally biased region" description="Basic and acidic residues" evidence="1">
    <location>
        <begin position="337"/>
        <end position="355"/>
    </location>
</feature>
<name>A0A8J5LUH8_ZINOF</name>
<evidence type="ECO:0000256" key="1">
    <source>
        <dbReference type="SAM" id="MobiDB-lite"/>
    </source>
</evidence>
<dbReference type="AlphaFoldDB" id="A0A8J5LUH8"/>
<feature type="compositionally biased region" description="Low complexity" evidence="1">
    <location>
        <begin position="152"/>
        <end position="176"/>
    </location>
</feature>
<dbReference type="InterPro" id="IPR001163">
    <property type="entry name" value="Sm_dom_euk/arc"/>
</dbReference>
<evidence type="ECO:0000259" key="2">
    <source>
        <dbReference type="Pfam" id="PF01423"/>
    </source>
</evidence>
<dbReference type="Gene3D" id="2.30.30.100">
    <property type="match status" value="1"/>
</dbReference>
<comment type="caution">
    <text evidence="3">The sequence shown here is derived from an EMBL/GenBank/DDBJ whole genome shotgun (WGS) entry which is preliminary data.</text>
</comment>
<feature type="compositionally biased region" description="Polar residues" evidence="1">
    <location>
        <begin position="241"/>
        <end position="250"/>
    </location>
</feature>
<accession>A0A8J5LUH8</accession>
<evidence type="ECO:0000313" key="3">
    <source>
        <dbReference type="EMBL" id="KAG6523981.1"/>
    </source>
</evidence>
<feature type="region of interest" description="Disordered" evidence="1">
    <location>
        <begin position="127"/>
        <end position="176"/>
    </location>
</feature>
<dbReference type="InterPro" id="IPR010920">
    <property type="entry name" value="LSM_dom_sf"/>
</dbReference>
<proteinExistence type="predicted"/>
<feature type="compositionally biased region" description="Basic and acidic residues" evidence="1">
    <location>
        <begin position="128"/>
        <end position="148"/>
    </location>
</feature>
<feature type="compositionally biased region" description="Basic and acidic residues" evidence="1">
    <location>
        <begin position="307"/>
        <end position="319"/>
    </location>
</feature>
<evidence type="ECO:0000313" key="4">
    <source>
        <dbReference type="Proteomes" id="UP000734854"/>
    </source>
</evidence>
<dbReference type="InterPro" id="IPR012442">
    <property type="entry name" value="DUF1645_plant"/>
</dbReference>
<gene>
    <name evidence="3" type="ORF">ZIOFF_013870</name>
</gene>
<feature type="compositionally biased region" description="Pro residues" evidence="1">
    <location>
        <begin position="219"/>
        <end position="228"/>
    </location>
</feature>
<dbReference type="SUPFAM" id="SSF50182">
    <property type="entry name" value="Sm-like ribonucleoproteins"/>
    <property type="match status" value="1"/>
</dbReference>
<dbReference type="Pfam" id="PF07816">
    <property type="entry name" value="DUF1645"/>
    <property type="match status" value="1"/>
</dbReference>
<dbReference type="PANTHER" id="PTHR33095">
    <property type="entry name" value="OS07G0619500 PROTEIN"/>
    <property type="match status" value="1"/>
</dbReference>
<feature type="region of interest" description="Disordered" evidence="1">
    <location>
        <begin position="307"/>
        <end position="357"/>
    </location>
</feature>
<feature type="region of interest" description="Disordered" evidence="1">
    <location>
        <begin position="211"/>
        <end position="262"/>
    </location>
</feature>